<evidence type="ECO:0000256" key="1">
    <source>
        <dbReference type="SAM" id="MobiDB-lite"/>
    </source>
</evidence>
<protein>
    <submittedName>
        <fullName evidence="2">Uncharacterized protein</fullName>
    </submittedName>
</protein>
<organism evidence="2 3">
    <name type="scientific">Amnibacterium endophyticum</name>
    <dbReference type="NCBI Taxonomy" id="2109337"/>
    <lineage>
        <taxon>Bacteria</taxon>
        <taxon>Bacillati</taxon>
        <taxon>Actinomycetota</taxon>
        <taxon>Actinomycetes</taxon>
        <taxon>Micrococcales</taxon>
        <taxon>Microbacteriaceae</taxon>
        <taxon>Amnibacterium</taxon>
    </lineage>
</organism>
<keyword evidence="3" id="KW-1185">Reference proteome</keyword>
<accession>A0ABW4LI08</accession>
<comment type="caution">
    <text evidence="2">The sequence shown here is derived from an EMBL/GenBank/DDBJ whole genome shotgun (WGS) entry which is preliminary data.</text>
</comment>
<dbReference type="EMBL" id="JBHUEA010000036">
    <property type="protein sequence ID" value="MFD1722986.1"/>
    <property type="molecule type" value="Genomic_DNA"/>
</dbReference>
<sequence>MAWFRRGKGSDEPRAGDVERPAEHTDTVGNPIIERRRGRHAAEAAPAEAVDDGTPSALPSRAEHRMLQFVAEGRVARTTTGAAFWRVDGAFATGTKSMMLDWLLEQGYVADGPRGRVATDTVLTDSGLAVLEHRA</sequence>
<evidence type="ECO:0000313" key="3">
    <source>
        <dbReference type="Proteomes" id="UP001597347"/>
    </source>
</evidence>
<feature type="compositionally biased region" description="Basic and acidic residues" evidence="1">
    <location>
        <begin position="8"/>
        <end position="26"/>
    </location>
</feature>
<feature type="region of interest" description="Disordered" evidence="1">
    <location>
        <begin position="1"/>
        <end position="55"/>
    </location>
</feature>
<name>A0ABW4LI08_9MICO</name>
<reference evidence="3" key="1">
    <citation type="journal article" date="2019" name="Int. J. Syst. Evol. Microbiol.">
        <title>The Global Catalogue of Microorganisms (GCM) 10K type strain sequencing project: providing services to taxonomists for standard genome sequencing and annotation.</title>
        <authorList>
            <consortium name="The Broad Institute Genomics Platform"/>
            <consortium name="The Broad Institute Genome Sequencing Center for Infectious Disease"/>
            <person name="Wu L."/>
            <person name="Ma J."/>
        </authorList>
    </citation>
    <scope>NUCLEOTIDE SEQUENCE [LARGE SCALE GENOMIC DNA]</scope>
    <source>
        <strain evidence="3">CGMCC 1.12471</strain>
    </source>
</reference>
<evidence type="ECO:0000313" key="2">
    <source>
        <dbReference type="EMBL" id="MFD1722986.1"/>
    </source>
</evidence>
<proteinExistence type="predicted"/>
<dbReference type="RefSeq" id="WP_377936574.1">
    <property type="nucleotide sequence ID" value="NZ_JBHUEA010000036.1"/>
</dbReference>
<gene>
    <name evidence="2" type="ORF">ACFSBI_15660</name>
</gene>
<dbReference type="Proteomes" id="UP001597347">
    <property type="component" value="Unassembled WGS sequence"/>
</dbReference>